<keyword evidence="5" id="KW-1185">Reference proteome</keyword>
<dbReference type="RefSeq" id="WP_133620116.1">
    <property type="nucleotide sequence ID" value="NZ_SNZE01000010.1"/>
</dbReference>
<dbReference type="OrthoDB" id="9100344at2"/>
<keyword evidence="2 3" id="KW-0732">Signal</keyword>
<reference evidence="4 5" key="1">
    <citation type="submission" date="2019-03" db="EMBL/GenBank/DDBJ databases">
        <title>Genomic Encyclopedia of Type Strains, Phase IV (KMG-IV): sequencing the most valuable type-strain genomes for metagenomic binning, comparative biology and taxonomic classification.</title>
        <authorList>
            <person name="Goeker M."/>
        </authorList>
    </citation>
    <scope>NUCLEOTIDE SEQUENCE [LARGE SCALE GENOMIC DNA]</scope>
    <source>
        <strain evidence="4 5">DSM 102852</strain>
    </source>
</reference>
<dbReference type="Pfam" id="PF07361">
    <property type="entry name" value="Cytochrom_B562"/>
    <property type="match status" value="1"/>
</dbReference>
<dbReference type="Gene3D" id="1.20.120.10">
    <property type="entry name" value="Cytochrome c/b562"/>
    <property type="match status" value="1"/>
</dbReference>
<protein>
    <submittedName>
        <fullName evidence="4">Soluble cytochrome b562</fullName>
    </submittedName>
</protein>
<dbReference type="InterPro" id="IPR010980">
    <property type="entry name" value="Cyt_c/b562"/>
</dbReference>
<evidence type="ECO:0000256" key="1">
    <source>
        <dbReference type="ARBA" id="ARBA00005523"/>
    </source>
</evidence>
<evidence type="ECO:0000256" key="2">
    <source>
        <dbReference type="ARBA" id="ARBA00022729"/>
    </source>
</evidence>
<dbReference type="GO" id="GO:0042597">
    <property type="term" value="C:periplasmic space"/>
    <property type="evidence" value="ECO:0007669"/>
    <property type="project" value="InterPro"/>
</dbReference>
<dbReference type="InterPro" id="IPR009155">
    <property type="entry name" value="Cyt_b562"/>
</dbReference>
<organism evidence="4 5">
    <name type="scientific">Hydromonas duriensis</name>
    <dbReference type="NCBI Taxonomy" id="1527608"/>
    <lineage>
        <taxon>Bacteria</taxon>
        <taxon>Pseudomonadati</taxon>
        <taxon>Pseudomonadota</taxon>
        <taxon>Betaproteobacteria</taxon>
        <taxon>Burkholderiales</taxon>
        <taxon>Burkholderiaceae</taxon>
        <taxon>Hydromonas</taxon>
    </lineage>
</organism>
<sequence length="130" mass="14088">MNASFSQRIKTGVFAASLAVFSMAAVVPVAHANEIKSAMKSMKAAYRGAMSSTTIEEFAQYAQKLQSAADAARGQNFSDNPAVYREGMQRLQHNMAEMNQAIRNSDLASAKAALGRMDEAKKHYHDALGE</sequence>
<feature type="chain" id="PRO_5020282822" evidence="3">
    <location>
        <begin position="33"/>
        <end position="130"/>
    </location>
</feature>
<name>A0A4R6Y7T6_9BURK</name>
<comment type="similarity">
    <text evidence="1">Belongs to the cytochrome b562 family.</text>
</comment>
<dbReference type="Proteomes" id="UP000294480">
    <property type="component" value="Unassembled WGS sequence"/>
</dbReference>
<dbReference type="GO" id="GO:0020037">
    <property type="term" value="F:heme binding"/>
    <property type="evidence" value="ECO:0007669"/>
    <property type="project" value="InterPro"/>
</dbReference>
<feature type="signal peptide" evidence="3">
    <location>
        <begin position="1"/>
        <end position="32"/>
    </location>
</feature>
<accession>A0A4R6Y7T6</accession>
<dbReference type="GO" id="GO:0005506">
    <property type="term" value="F:iron ion binding"/>
    <property type="evidence" value="ECO:0007669"/>
    <property type="project" value="InterPro"/>
</dbReference>
<dbReference type="AlphaFoldDB" id="A0A4R6Y7T6"/>
<comment type="caution">
    <text evidence="4">The sequence shown here is derived from an EMBL/GenBank/DDBJ whole genome shotgun (WGS) entry which is preliminary data.</text>
</comment>
<dbReference type="EMBL" id="SNZE01000010">
    <property type="protein sequence ID" value="TDR31396.1"/>
    <property type="molecule type" value="Genomic_DNA"/>
</dbReference>
<dbReference type="SUPFAM" id="SSF47175">
    <property type="entry name" value="Cytochromes"/>
    <property type="match status" value="1"/>
</dbReference>
<evidence type="ECO:0000256" key="3">
    <source>
        <dbReference type="SAM" id="SignalP"/>
    </source>
</evidence>
<evidence type="ECO:0000313" key="5">
    <source>
        <dbReference type="Proteomes" id="UP000294480"/>
    </source>
</evidence>
<dbReference type="GO" id="GO:0022900">
    <property type="term" value="P:electron transport chain"/>
    <property type="evidence" value="ECO:0007669"/>
    <property type="project" value="InterPro"/>
</dbReference>
<evidence type="ECO:0000313" key="4">
    <source>
        <dbReference type="EMBL" id="TDR31396.1"/>
    </source>
</evidence>
<gene>
    <name evidence="4" type="ORF">DFR44_11044</name>
</gene>
<dbReference type="GO" id="GO:0009055">
    <property type="term" value="F:electron transfer activity"/>
    <property type="evidence" value="ECO:0007669"/>
    <property type="project" value="InterPro"/>
</dbReference>
<proteinExistence type="inferred from homology"/>